<dbReference type="AlphaFoldDB" id="A0A1E7FC22"/>
<reference evidence="2 3" key="1">
    <citation type="submission" date="2016-09" db="EMBL/GenBank/DDBJ databases">
        <title>Extensive genetic diversity and differential bi-allelic expression allows diatom success in the polar Southern Ocean.</title>
        <authorList>
            <consortium name="DOE Joint Genome Institute"/>
            <person name="Mock T."/>
            <person name="Otillar R.P."/>
            <person name="Strauss J."/>
            <person name="Dupont C."/>
            <person name="Frickenhaus S."/>
            <person name="Maumus F."/>
            <person name="Mcmullan M."/>
            <person name="Sanges R."/>
            <person name="Schmutz J."/>
            <person name="Toseland A."/>
            <person name="Valas R."/>
            <person name="Veluchamy A."/>
            <person name="Ward B.J."/>
            <person name="Allen A."/>
            <person name="Barry K."/>
            <person name="Falciatore A."/>
            <person name="Ferrante M."/>
            <person name="Fortunato A.E."/>
            <person name="Gloeckner G."/>
            <person name="Gruber A."/>
            <person name="Hipkin R."/>
            <person name="Janech M."/>
            <person name="Kroth P."/>
            <person name="Leese F."/>
            <person name="Lindquist E."/>
            <person name="Lyon B.R."/>
            <person name="Martin J."/>
            <person name="Mayer C."/>
            <person name="Parker M."/>
            <person name="Quesneville H."/>
            <person name="Raymond J."/>
            <person name="Uhlig C."/>
            <person name="Valentin K.U."/>
            <person name="Worden A.Z."/>
            <person name="Armbrust E.V."/>
            <person name="Bowler C."/>
            <person name="Green B."/>
            <person name="Moulton V."/>
            <person name="Van Oosterhout C."/>
            <person name="Grigoriev I."/>
        </authorList>
    </citation>
    <scope>NUCLEOTIDE SEQUENCE [LARGE SCALE GENOMIC DNA]</scope>
    <source>
        <strain evidence="2 3">CCMP1102</strain>
    </source>
</reference>
<proteinExistence type="predicted"/>
<dbReference type="EMBL" id="KV784359">
    <property type="protein sequence ID" value="OEU15605.1"/>
    <property type="molecule type" value="Genomic_DNA"/>
</dbReference>
<dbReference type="Proteomes" id="UP000095751">
    <property type="component" value="Unassembled WGS sequence"/>
</dbReference>
<evidence type="ECO:0000313" key="3">
    <source>
        <dbReference type="Proteomes" id="UP000095751"/>
    </source>
</evidence>
<protein>
    <submittedName>
        <fullName evidence="2">Uncharacterized protein</fullName>
    </submittedName>
</protein>
<feature type="transmembrane region" description="Helical" evidence="1">
    <location>
        <begin position="16"/>
        <end position="42"/>
    </location>
</feature>
<gene>
    <name evidence="2" type="ORF">FRACYDRAFT_240298</name>
</gene>
<dbReference type="InParanoid" id="A0A1E7FC22"/>
<feature type="transmembrane region" description="Helical" evidence="1">
    <location>
        <begin position="86"/>
        <end position="106"/>
    </location>
</feature>
<accession>A0A1E7FC22</accession>
<feature type="transmembrane region" description="Helical" evidence="1">
    <location>
        <begin position="165"/>
        <end position="183"/>
    </location>
</feature>
<sequence>MEAVANNSKVEEDISVASFTAILSSTIGGSLLGLLLGSIAAFEISETDTTFASTTLIFAIPILVGISFGGIIGFTGSMQDGIIGTIIRNVLGFPVSALALAIVGNIQLAVNRQVEKTTDGIKAIPSNIANSAKEKALQAANNAKYNAIMTVETALEAALEEIKKLLLMVVALTFLIVLGALIVSPQETYELMQSLQHCFQLNQFTLSLETYQG</sequence>
<keyword evidence="1" id="KW-1133">Transmembrane helix</keyword>
<name>A0A1E7FC22_9STRA</name>
<organism evidence="2 3">
    <name type="scientific">Fragilariopsis cylindrus CCMP1102</name>
    <dbReference type="NCBI Taxonomy" id="635003"/>
    <lineage>
        <taxon>Eukaryota</taxon>
        <taxon>Sar</taxon>
        <taxon>Stramenopiles</taxon>
        <taxon>Ochrophyta</taxon>
        <taxon>Bacillariophyta</taxon>
        <taxon>Bacillariophyceae</taxon>
        <taxon>Bacillariophycidae</taxon>
        <taxon>Bacillariales</taxon>
        <taxon>Bacillariaceae</taxon>
        <taxon>Fragilariopsis</taxon>
    </lineage>
</organism>
<feature type="transmembrane region" description="Helical" evidence="1">
    <location>
        <begin position="54"/>
        <end position="74"/>
    </location>
</feature>
<evidence type="ECO:0000256" key="1">
    <source>
        <dbReference type="SAM" id="Phobius"/>
    </source>
</evidence>
<dbReference type="KEGG" id="fcy:FRACYDRAFT_240298"/>
<evidence type="ECO:0000313" key="2">
    <source>
        <dbReference type="EMBL" id="OEU15605.1"/>
    </source>
</evidence>
<keyword evidence="1" id="KW-0812">Transmembrane</keyword>
<keyword evidence="1" id="KW-0472">Membrane</keyword>
<dbReference type="OrthoDB" id="56118at2759"/>
<keyword evidence="3" id="KW-1185">Reference proteome</keyword>